<evidence type="ECO:0000256" key="2">
    <source>
        <dbReference type="ARBA" id="ARBA00022980"/>
    </source>
</evidence>
<dbReference type="GO" id="GO:0003735">
    <property type="term" value="F:structural constituent of ribosome"/>
    <property type="evidence" value="ECO:0007669"/>
    <property type="project" value="InterPro"/>
</dbReference>
<evidence type="ECO:0008006" key="6">
    <source>
        <dbReference type="Google" id="ProtNLM"/>
    </source>
</evidence>
<dbReference type="InterPro" id="IPR020592">
    <property type="entry name" value="Ribosomal_bS16_CS"/>
</dbReference>
<dbReference type="GO" id="GO:0032543">
    <property type="term" value="P:mitochondrial translation"/>
    <property type="evidence" value="ECO:0007669"/>
    <property type="project" value="TreeGrafter"/>
</dbReference>
<comment type="similarity">
    <text evidence="1">Belongs to the bacterial ribosomal protein bS16 family.</text>
</comment>
<dbReference type="EMBL" id="VWRR01000013">
    <property type="protein sequence ID" value="KAF6001724.1"/>
    <property type="molecule type" value="Genomic_DNA"/>
</dbReference>
<dbReference type="InterPro" id="IPR023803">
    <property type="entry name" value="Ribosomal_bS16_dom_sf"/>
</dbReference>
<dbReference type="HAMAP" id="MF_00385">
    <property type="entry name" value="Ribosomal_bS16"/>
    <property type="match status" value="1"/>
</dbReference>
<keyword evidence="2" id="KW-0689">Ribosomal protein</keyword>
<accession>A0A7J7IG53</accession>
<evidence type="ECO:0000313" key="5">
    <source>
        <dbReference type="Proteomes" id="UP000530660"/>
    </source>
</evidence>
<sequence length="129" mass="14265">MSPVRIRLARHGRRHAAVFRIVAADSRAPRDGRFLEHLGTYNPKIIHGMKLTQLNVKRIQYWLSVGAQTTERVAKLLGIAGVLPLAPVRKQAAQPVEQAHGAGQGRGLHSLVSESFAQRTGALHRIRSR</sequence>
<protein>
    <recommendedName>
        <fullName evidence="6">37S ribosomal protein S16, mitochondrial</fullName>
    </recommendedName>
</protein>
<dbReference type="Gene3D" id="3.30.1320.10">
    <property type="match status" value="1"/>
</dbReference>
<evidence type="ECO:0000313" key="4">
    <source>
        <dbReference type="EMBL" id="KAF6001724.1"/>
    </source>
</evidence>
<organism evidence="4 5">
    <name type="scientific">Cyanidiococcus yangmingshanensis</name>
    <dbReference type="NCBI Taxonomy" id="2690220"/>
    <lineage>
        <taxon>Eukaryota</taxon>
        <taxon>Rhodophyta</taxon>
        <taxon>Bangiophyceae</taxon>
        <taxon>Cyanidiales</taxon>
        <taxon>Cyanidiaceae</taxon>
        <taxon>Cyanidiococcus</taxon>
    </lineage>
</organism>
<evidence type="ECO:0000256" key="3">
    <source>
        <dbReference type="ARBA" id="ARBA00023274"/>
    </source>
</evidence>
<dbReference type="InterPro" id="IPR000307">
    <property type="entry name" value="Ribosomal_bS16"/>
</dbReference>
<evidence type="ECO:0000256" key="1">
    <source>
        <dbReference type="ARBA" id="ARBA00006668"/>
    </source>
</evidence>
<dbReference type="GO" id="GO:0005739">
    <property type="term" value="C:mitochondrion"/>
    <property type="evidence" value="ECO:0007669"/>
    <property type="project" value="GOC"/>
</dbReference>
<dbReference type="PANTHER" id="PTHR12919:SF20">
    <property type="entry name" value="SMALL RIBOSOMAL SUBUNIT PROTEIN BS16M"/>
    <property type="match status" value="1"/>
</dbReference>
<dbReference type="Pfam" id="PF00886">
    <property type="entry name" value="Ribosomal_S16"/>
    <property type="match status" value="1"/>
</dbReference>
<reference evidence="4 5" key="1">
    <citation type="journal article" date="2020" name="J. Phycol.">
        <title>Comparative genome analysis reveals Cyanidiococcus gen. nov., a new extremophilic red algal genus sister to Cyanidioschyzon (Cyanidioschyzonaceae, Rhodophyta).</title>
        <authorList>
            <person name="Liu S.-L."/>
            <person name="Chiang Y.-R."/>
            <person name="Yoon H.S."/>
            <person name="Fu H.-Y."/>
        </authorList>
    </citation>
    <scope>NUCLEOTIDE SEQUENCE [LARGE SCALE GENOMIC DNA]</scope>
    <source>
        <strain evidence="4 5">THAL066</strain>
    </source>
</reference>
<comment type="caution">
    <text evidence="4">The sequence shown here is derived from an EMBL/GenBank/DDBJ whole genome shotgun (WGS) entry which is preliminary data.</text>
</comment>
<dbReference type="NCBIfam" id="TIGR00002">
    <property type="entry name" value="S16"/>
    <property type="match status" value="1"/>
</dbReference>
<dbReference type="SUPFAM" id="SSF54565">
    <property type="entry name" value="Ribosomal protein S16"/>
    <property type="match status" value="1"/>
</dbReference>
<dbReference type="Proteomes" id="UP000530660">
    <property type="component" value="Unassembled WGS sequence"/>
</dbReference>
<keyword evidence="3" id="KW-0687">Ribonucleoprotein</keyword>
<gene>
    <name evidence="4" type="ORF">F1559_002335</name>
</gene>
<keyword evidence="5" id="KW-1185">Reference proteome</keyword>
<proteinExistence type="inferred from homology"/>
<name>A0A7J7IG53_9RHOD</name>
<dbReference type="OrthoDB" id="3017at2759"/>
<dbReference type="AlphaFoldDB" id="A0A7J7IG53"/>
<dbReference type="PANTHER" id="PTHR12919">
    <property type="entry name" value="30S RIBOSOMAL PROTEIN S16"/>
    <property type="match status" value="1"/>
</dbReference>
<dbReference type="GO" id="GO:0015935">
    <property type="term" value="C:small ribosomal subunit"/>
    <property type="evidence" value="ECO:0007669"/>
    <property type="project" value="TreeGrafter"/>
</dbReference>
<dbReference type="PROSITE" id="PS00732">
    <property type="entry name" value="RIBOSOMAL_S16"/>
    <property type="match status" value="1"/>
</dbReference>